<feature type="modified residue" description="N5-methylglutamine" evidence="8">
    <location>
        <position position="174"/>
    </location>
</feature>
<proteinExistence type="inferred from homology"/>
<evidence type="ECO:0000256" key="6">
    <source>
        <dbReference type="ARBA" id="ARBA00023274"/>
    </source>
</evidence>
<dbReference type="GO" id="GO:0019843">
    <property type="term" value="F:rRNA binding"/>
    <property type="evidence" value="ECO:0007669"/>
    <property type="project" value="UniProtKB-UniRule"/>
</dbReference>
<dbReference type="FunFam" id="3.30.160.810:FF:000001">
    <property type="entry name" value="50S ribosomal protein L3"/>
    <property type="match status" value="1"/>
</dbReference>
<dbReference type="PANTHER" id="PTHR11229">
    <property type="entry name" value="50S RIBOSOMAL PROTEIN L3"/>
    <property type="match status" value="1"/>
</dbReference>
<dbReference type="EMBL" id="FOZG01000002">
    <property type="protein sequence ID" value="SFS02256.1"/>
    <property type="molecule type" value="Genomic_DNA"/>
</dbReference>
<evidence type="ECO:0000313" key="13">
    <source>
        <dbReference type="Proteomes" id="UP000198824"/>
    </source>
</evidence>
<evidence type="ECO:0000313" key="12">
    <source>
        <dbReference type="EMBL" id="SFS02256.1"/>
    </source>
</evidence>
<accession>A0A1I6LFM8</accession>
<dbReference type="InterPro" id="IPR009000">
    <property type="entry name" value="Transl_B-barrel_sf"/>
</dbReference>
<dbReference type="SUPFAM" id="SSF50447">
    <property type="entry name" value="Translation proteins"/>
    <property type="match status" value="1"/>
</dbReference>
<comment type="subunit">
    <text evidence="8 10">Part of the 50S ribosomal subunit. Forms a cluster with proteins L14 and L19.</text>
</comment>
<keyword evidence="2 8" id="KW-0488">Methylation</keyword>
<keyword evidence="5 8" id="KW-0689">Ribosomal protein</keyword>
<comment type="PTM">
    <text evidence="8">Methylated by PrmB.</text>
</comment>
<dbReference type="NCBIfam" id="TIGR03625">
    <property type="entry name" value="L3_bact"/>
    <property type="match status" value="1"/>
</dbReference>
<comment type="function">
    <text evidence="8 10">One of the primary rRNA binding proteins, it binds directly near the 3'-end of the 23S rRNA, where it nucleates assembly of the 50S subunit.</text>
</comment>
<dbReference type="FunFam" id="2.40.30.10:FF:000004">
    <property type="entry name" value="50S ribosomal protein L3"/>
    <property type="match status" value="1"/>
</dbReference>
<comment type="similarity">
    <text evidence="1 8 9">Belongs to the universal ribosomal protein uL3 family.</text>
</comment>
<organism evidence="12 13">
    <name type="scientific">Sphingomonas jatrophae</name>
    <dbReference type="NCBI Taxonomy" id="1166337"/>
    <lineage>
        <taxon>Bacteria</taxon>
        <taxon>Pseudomonadati</taxon>
        <taxon>Pseudomonadota</taxon>
        <taxon>Alphaproteobacteria</taxon>
        <taxon>Sphingomonadales</taxon>
        <taxon>Sphingomonadaceae</taxon>
        <taxon>Sphingomonas</taxon>
    </lineage>
</organism>
<evidence type="ECO:0000256" key="5">
    <source>
        <dbReference type="ARBA" id="ARBA00022980"/>
    </source>
</evidence>
<reference evidence="12 13" key="1">
    <citation type="submission" date="2016-10" db="EMBL/GenBank/DDBJ databases">
        <authorList>
            <person name="de Groot N.N."/>
        </authorList>
    </citation>
    <scope>NUCLEOTIDE SEQUENCE [LARGE SCALE GENOMIC DNA]</scope>
    <source>
        <strain evidence="12 13">S5-249</strain>
    </source>
</reference>
<evidence type="ECO:0000256" key="7">
    <source>
        <dbReference type="ARBA" id="ARBA00035243"/>
    </source>
</evidence>
<evidence type="ECO:0000256" key="11">
    <source>
        <dbReference type="SAM" id="MobiDB-lite"/>
    </source>
</evidence>
<dbReference type="GO" id="GO:0022625">
    <property type="term" value="C:cytosolic large ribosomal subunit"/>
    <property type="evidence" value="ECO:0007669"/>
    <property type="project" value="TreeGrafter"/>
</dbReference>
<dbReference type="InterPro" id="IPR000597">
    <property type="entry name" value="Ribosomal_uL3"/>
</dbReference>
<feature type="compositionally biased region" description="Low complexity" evidence="11">
    <location>
        <begin position="274"/>
        <end position="304"/>
    </location>
</feature>
<keyword evidence="4 8" id="KW-0694">RNA-binding</keyword>
<dbReference type="InterPro" id="IPR019926">
    <property type="entry name" value="Ribosomal_uL3_CS"/>
</dbReference>
<feature type="compositionally biased region" description="Polar residues" evidence="11">
    <location>
        <begin position="307"/>
        <end position="321"/>
    </location>
</feature>
<evidence type="ECO:0000256" key="9">
    <source>
        <dbReference type="RuleBase" id="RU003905"/>
    </source>
</evidence>
<evidence type="ECO:0000256" key="3">
    <source>
        <dbReference type="ARBA" id="ARBA00022730"/>
    </source>
</evidence>
<keyword evidence="6 8" id="KW-0687">Ribonucleoprotein</keyword>
<feature type="region of interest" description="Disordered" evidence="11">
    <location>
        <begin position="270"/>
        <end position="321"/>
    </location>
</feature>
<dbReference type="PROSITE" id="PS00474">
    <property type="entry name" value="RIBOSOMAL_L3"/>
    <property type="match status" value="1"/>
</dbReference>
<name>A0A1I6LFM8_9SPHN</name>
<evidence type="ECO:0000256" key="4">
    <source>
        <dbReference type="ARBA" id="ARBA00022884"/>
    </source>
</evidence>
<dbReference type="GO" id="GO:0003735">
    <property type="term" value="F:structural constituent of ribosome"/>
    <property type="evidence" value="ECO:0007669"/>
    <property type="project" value="UniProtKB-UniRule"/>
</dbReference>
<dbReference type="Pfam" id="PF00297">
    <property type="entry name" value="Ribosomal_L3"/>
    <property type="match status" value="1"/>
</dbReference>
<gene>
    <name evidence="8" type="primary">rplC</name>
    <name evidence="12" type="ORF">SAMN05192580_2686</name>
</gene>
<dbReference type="Gene3D" id="2.40.30.10">
    <property type="entry name" value="Translation factors"/>
    <property type="match status" value="1"/>
</dbReference>
<dbReference type="STRING" id="1166337.SAMN05192580_2686"/>
<dbReference type="GO" id="GO:0006412">
    <property type="term" value="P:translation"/>
    <property type="evidence" value="ECO:0007669"/>
    <property type="project" value="UniProtKB-UniRule"/>
</dbReference>
<keyword evidence="13" id="KW-1185">Reference proteome</keyword>
<evidence type="ECO:0000256" key="2">
    <source>
        <dbReference type="ARBA" id="ARBA00022481"/>
    </source>
</evidence>
<dbReference type="Proteomes" id="UP000198824">
    <property type="component" value="Unassembled WGS sequence"/>
</dbReference>
<dbReference type="HAMAP" id="MF_01325_B">
    <property type="entry name" value="Ribosomal_uL3_B"/>
    <property type="match status" value="1"/>
</dbReference>
<dbReference type="AlphaFoldDB" id="A0A1I6LFM8"/>
<dbReference type="PANTHER" id="PTHR11229:SF16">
    <property type="entry name" value="LARGE RIBOSOMAL SUBUNIT PROTEIN UL3C"/>
    <property type="match status" value="1"/>
</dbReference>
<dbReference type="InterPro" id="IPR019927">
    <property type="entry name" value="Ribosomal_uL3_bac/org-type"/>
</dbReference>
<dbReference type="Gene3D" id="3.30.160.810">
    <property type="match status" value="1"/>
</dbReference>
<sequence>MTGAFFVGARPQDCGPLLGSEWIMRTGVIAKKMGMTRLFQEDGRHVPVTVLHLDGVQVVARREADRDGYTAVQLGAGAAKAKNVAKPQRGHFGKAEVEPKAILAEFRVDADGLLDVGAELSADHFVAGQLVDVSGHTQGKGFQGGMKRWGFGGLRATHGVSVSHRSLGSTGQRQDPGKVFKNKKMAGHMGDRQRTQQNLEIVRTDAERGLLFVRGSVPGSKGTWLLVKDATKVDRHADAPFPAGLLERKAPVIEHAEAGLVDAGAVHELPPLPGADEVQAGVAAADAQAGPDGGAPSDAPAEGSVNDIDNATPNNPGQKEG</sequence>
<evidence type="ECO:0000256" key="8">
    <source>
        <dbReference type="HAMAP-Rule" id="MF_01325"/>
    </source>
</evidence>
<keyword evidence="3 8" id="KW-0699">rRNA-binding</keyword>
<evidence type="ECO:0000256" key="10">
    <source>
        <dbReference type="RuleBase" id="RU003906"/>
    </source>
</evidence>
<protein>
    <recommendedName>
        <fullName evidence="7 8">Large ribosomal subunit protein uL3</fullName>
    </recommendedName>
</protein>
<evidence type="ECO:0000256" key="1">
    <source>
        <dbReference type="ARBA" id="ARBA00006540"/>
    </source>
</evidence>